<proteinExistence type="predicted"/>
<dbReference type="Pfam" id="PF05521">
    <property type="entry name" value="Phage_HCP"/>
    <property type="match status" value="1"/>
</dbReference>
<dbReference type="Gene3D" id="2.40.10.270">
    <property type="entry name" value="Bacteriophage SPP1 head-tail adaptor protein"/>
    <property type="match status" value="1"/>
</dbReference>
<evidence type="ECO:0000313" key="1">
    <source>
        <dbReference type="EMBL" id="KER36668.1"/>
    </source>
</evidence>
<evidence type="ECO:0008006" key="3">
    <source>
        <dbReference type="Google" id="ProtNLM"/>
    </source>
</evidence>
<dbReference type="AlphaFoldDB" id="A0A8E1C380"/>
<accession>A0A8E1C380</accession>
<name>A0A8E1C380_9SPHN</name>
<protein>
    <recommendedName>
        <fullName evidence="3">Head-tail adaptor protein</fullName>
    </recommendedName>
</protein>
<dbReference type="RefSeq" id="WP_020820906.1">
    <property type="nucleotide sequence ID" value="NZ_JANF02000048.1"/>
</dbReference>
<dbReference type="EMBL" id="JANF02000048">
    <property type="protein sequence ID" value="KER36668.1"/>
    <property type="molecule type" value="Genomic_DNA"/>
</dbReference>
<dbReference type="InterPro" id="IPR008767">
    <property type="entry name" value="Phage_SPP1_head-tail_adaptor"/>
</dbReference>
<dbReference type="Proteomes" id="UP000028135">
    <property type="component" value="Unassembled WGS sequence"/>
</dbReference>
<dbReference type="NCBIfam" id="TIGR01563">
    <property type="entry name" value="gp16_SPP1"/>
    <property type="match status" value="1"/>
</dbReference>
<sequence>MKSVVALRLNRRVTILRRAEARDPTYNTVQVEWVPLGSVWAEVRDLLPSRAERVAEAVDLAQRPSRVRMRYRTDVDTTKRLSWDGRTFLIVSGPAELGNREGIELVAEELSTVGQEP</sequence>
<gene>
    <name evidence="1" type="ORF">AL00_09340</name>
</gene>
<comment type="caution">
    <text evidence="1">The sequence shown here is derived from an EMBL/GenBank/DDBJ whole genome shotgun (WGS) entry which is preliminary data.</text>
</comment>
<evidence type="ECO:0000313" key="2">
    <source>
        <dbReference type="Proteomes" id="UP000028135"/>
    </source>
</evidence>
<reference evidence="1 2" key="1">
    <citation type="submission" date="2014-05" db="EMBL/GenBank/DDBJ databases">
        <title>Genome Announcement of Sphingobium lucknowense F2.</title>
        <authorList>
            <person name="Lal R."/>
            <person name="Negi V."/>
            <person name="Lata P."/>
            <person name="Sangwan N."/>
            <person name="Gupta S.K."/>
            <person name="Rao D.L.N."/>
            <person name="Das S."/>
        </authorList>
    </citation>
    <scope>NUCLEOTIDE SEQUENCE [LARGE SCALE GENOMIC DNA]</scope>
    <source>
        <strain evidence="1 2">F2</strain>
    </source>
</reference>
<organism evidence="1 2">
    <name type="scientific">Sphingobium indicum F2</name>
    <dbReference type="NCBI Taxonomy" id="1450518"/>
    <lineage>
        <taxon>Bacteria</taxon>
        <taxon>Pseudomonadati</taxon>
        <taxon>Pseudomonadota</taxon>
        <taxon>Alphaproteobacteria</taxon>
        <taxon>Sphingomonadales</taxon>
        <taxon>Sphingomonadaceae</taxon>
        <taxon>Sphingobium</taxon>
    </lineage>
</organism>
<dbReference type="InterPro" id="IPR038666">
    <property type="entry name" value="SSP1_head-tail_sf"/>
</dbReference>